<name>H1PVN4_9FUSO</name>
<dbReference type="BioCyc" id="FSP457404-HMP:GTSQ-2502-MONOMER"/>
<gene>
    <name evidence="1" type="ORF">HMPREF0402_02477</name>
</gene>
<dbReference type="RefSeq" id="WP_008698186.1">
    <property type="nucleotide sequence ID" value="NZ_KE161009.1"/>
</dbReference>
<organism evidence="1 2">
    <name type="scientific">Fusobacterium ulcerans 12-1B</name>
    <dbReference type="NCBI Taxonomy" id="457404"/>
    <lineage>
        <taxon>Bacteria</taxon>
        <taxon>Fusobacteriati</taxon>
        <taxon>Fusobacteriota</taxon>
        <taxon>Fusobacteriia</taxon>
        <taxon>Fusobacteriales</taxon>
        <taxon>Fusobacteriaceae</taxon>
        <taxon>Fusobacterium</taxon>
    </lineage>
</organism>
<dbReference type="EMBL" id="AGWJ02000023">
    <property type="protein sequence ID" value="EHO79738.1"/>
    <property type="molecule type" value="Genomic_DNA"/>
</dbReference>
<dbReference type="AlphaFoldDB" id="H1PVN4"/>
<dbReference type="PATRIC" id="fig|457404.5.peg.2669"/>
<evidence type="ECO:0000313" key="1">
    <source>
        <dbReference type="EMBL" id="EHO79738.1"/>
    </source>
</evidence>
<protein>
    <submittedName>
        <fullName evidence="1">Uncharacterized protein</fullName>
    </submittedName>
</protein>
<dbReference type="HOGENOM" id="CLU_2843554_0_0_0"/>
<dbReference type="Proteomes" id="UP000003233">
    <property type="component" value="Unassembled WGS sequence"/>
</dbReference>
<evidence type="ECO:0000313" key="2">
    <source>
        <dbReference type="Proteomes" id="UP000003233"/>
    </source>
</evidence>
<keyword evidence="2" id="KW-1185">Reference proteome</keyword>
<sequence length="65" mass="7724">MTETIAYMIISTVEYLELQERCKNYNDSWENTEKLLFEEAAKGDNNPIFWEAVENIAKTIKEFTR</sequence>
<comment type="caution">
    <text evidence="1">The sequence shown here is derived from an EMBL/GenBank/DDBJ whole genome shotgun (WGS) entry which is preliminary data.</text>
</comment>
<reference evidence="1 2" key="1">
    <citation type="submission" date="2012-07" db="EMBL/GenBank/DDBJ databases">
        <title>The Genome Sequence of Fusobacterium ulcerans 12_1B.</title>
        <authorList>
            <consortium name="The Broad Institute Genome Sequencing Platform"/>
            <person name="Earl A."/>
            <person name="Ward D."/>
            <person name="Feldgarden M."/>
            <person name="Gevers D."/>
            <person name="Strauss J."/>
            <person name="Ambrose C.E."/>
            <person name="Allen-Vercoe E."/>
            <person name="Walker B."/>
            <person name="Young S.K."/>
            <person name="Zeng Q."/>
            <person name="Gargeya S."/>
            <person name="Fitzgerald M."/>
            <person name="Haas B."/>
            <person name="Abouelleil A."/>
            <person name="Alvarado L."/>
            <person name="Arachchi H.M."/>
            <person name="Berlin A.M."/>
            <person name="Chapman S.B."/>
            <person name="Goldberg J."/>
            <person name="Griggs A."/>
            <person name="Gujja S."/>
            <person name="Hansen M."/>
            <person name="Howarth C."/>
            <person name="Imamovic A."/>
            <person name="Larimer J."/>
            <person name="McCowen C."/>
            <person name="Montmayeur A."/>
            <person name="Murphy C."/>
            <person name="Neiman D."/>
            <person name="Pearson M."/>
            <person name="Priest M."/>
            <person name="Roberts A."/>
            <person name="Saif S."/>
            <person name="Shea T."/>
            <person name="Sisk P."/>
            <person name="Sykes S."/>
            <person name="Wortman J."/>
            <person name="Nusbaum C."/>
            <person name="Birren B."/>
        </authorList>
    </citation>
    <scope>NUCLEOTIDE SEQUENCE [LARGE SCALE GENOMIC DNA]</scope>
    <source>
        <strain evidence="1 2">12_1B</strain>
    </source>
</reference>
<proteinExistence type="predicted"/>
<accession>H1PVN4</accession>